<dbReference type="Proteomes" id="UP000292927">
    <property type="component" value="Unassembled WGS sequence"/>
</dbReference>
<protein>
    <submittedName>
        <fullName evidence="1">Uncharacterized protein</fullName>
    </submittedName>
</protein>
<organism evidence="1 2">
    <name type="scientific">Cuneatibacter caecimuris</name>
    <dbReference type="NCBI Taxonomy" id="1796618"/>
    <lineage>
        <taxon>Bacteria</taxon>
        <taxon>Bacillati</taxon>
        <taxon>Bacillota</taxon>
        <taxon>Clostridia</taxon>
        <taxon>Lachnospirales</taxon>
        <taxon>Lachnospiraceae</taxon>
        <taxon>Cuneatibacter</taxon>
    </lineage>
</organism>
<evidence type="ECO:0000313" key="1">
    <source>
        <dbReference type="EMBL" id="RZS94182.1"/>
    </source>
</evidence>
<dbReference type="RefSeq" id="WP_130435809.1">
    <property type="nucleotide sequence ID" value="NZ_SGXF01000005.1"/>
</dbReference>
<accession>A0A4Q7P657</accession>
<dbReference type="EMBL" id="SGXF01000005">
    <property type="protein sequence ID" value="RZS94182.1"/>
    <property type="molecule type" value="Genomic_DNA"/>
</dbReference>
<evidence type="ECO:0000313" key="2">
    <source>
        <dbReference type="Proteomes" id="UP000292927"/>
    </source>
</evidence>
<sequence>MTISEELAKTLGADLTNGITSEYIQEHVVPPLGIEYVYPIFKKYGYTYSRFSDKWIWNEYALRNASQEELWQMMAIASMYWEKKYMKWYKEDKR</sequence>
<reference evidence="1 2" key="1">
    <citation type="submission" date="2019-02" db="EMBL/GenBank/DDBJ databases">
        <title>Genomic Encyclopedia of Type Strains, Phase IV (KMG-IV): sequencing the most valuable type-strain genomes for metagenomic binning, comparative biology and taxonomic classification.</title>
        <authorList>
            <person name="Goeker M."/>
        </authorList>
    </citation>
    <scope>NUCLEOTIDE SEQUENCE [LARGE SCALE GENOMIC DNA]</scope>
    <source>
        <strain evidence="1 2">DSM 29486</strain>
    </source>
</reference>
<dbReference type="AlphaFoldDB" id="A0A4Q7P657"/>
<keyword evidence="2" id="KW-1185">Reference proteome</keyword>
<name>A0A4Q7P657_9FIRM</name>
<gene>
    <name evidence="1" type="ORF">EV209_2552</name>
</gene>
<proteinExistence type="predicted"/>
<comment type="caution">
    <text evidence="1">The sequence shown here is derived from an EMBL/GenBank/DDBJ whole genome shotgun (WGS) entry which is preliminary data.</text>
</comment>